<dbReference type="EMBL" id="BMAO01027121">
    <property type="protein sequence ID" value="GFR14642.1"/>
    <property type="molecule type" value="Genomic_DNA"/>
</dbReference>
<gene>
    <name evidence="1" type="ORF">TNCT_35021</name>
</gene>
<organism evidence="1 2">
    <name type="scientific">Trichonephila clavata</name>
    <name type="common">Joro spider</name>
    <name type="synonym">Nephila clavata</name>
    <dbReference type="NCBI Taxonomy" id="2740835"/>
    <lineage>
        <taxon>Eukaryota</taxon>
        <taxon>Metazoa</taxon>
        <taxon>Ecdysozoa</taxon>
        <taxon>Arthropoda</taxon>
        <taxon>Chelicerata</taxon>
        <taxon>Arachnida</taxon>
        <taxon>Araneae</taxon>
        <taxon>Araneomorphae</taxon>
        <taxon>Entelegynae</taxon>
        <taxon>Araneoidea</taxon>
        <taxon>Nephilidae</taxon>
        <taxon>Trichonephila</taxon>
    </lineage>
</organism>
<name>A0A8X6H0B2_TRICU</name>
<accession>A0A8X6H0B2</accession>
<protein>
    <submittedName>
        <fullName evidence="1">Uncharacterized protein</fullName>
    </submittedName>
</protein>
<dbReference type="AlphaFoldDB" id="A0A8X6H0B2"/>
<dbReference type="Proteomes" id="UP000887116">
    <property type="component" value="Unassembled WGS sequence"/>
</dbReference>
<keyword evidence="2" id="KW-1185">Reference proteome</keyword>
<comment type="caution">
    <text evidence="1">The sequence shown here is derived from an EMBL/GenBank/DDBJ whole genome shotgun (WGS) entry which is preliminary data.</text>
</comment>
<evidence type="ECO:0000313" key="2">
    <source>
        <dbReference type="Proteomes" id="UP000887116"/>
    </source>
</evidence>
<proteinExistence type="predicted"/>
<evidence type="ECO:0000313" key="1">
    <source>
        <dbReference type="EMBL" id="GFR14642.1"/>
    </source>
</evidence>
<reference evidence="1" key="1">
    <citation type="submission" date="2020-07" db="EMBL/GenBank/DDBJ databases">
        <title>Multicomponent nature underlies the extraordinary mechanical properties of spider dragline silk.</title>
        <authorList>
            <person name="Kono N."/>
            <person name="Nakamura H."/>
            <person name="Mori M."/>
            <person name="Yoshida Y."/>
            <person name="Ohtoshi R."/>
            <person name="Malay A.D."/>
            <person name="Moran D.A.P."/>
            <person name="Tomita M."/>
            <person name="Numata K."/>
            <person name="Arakawa K."/>
        </authorList>
    </citation>
    <scope>NUCLEOTIDE SEQUENCE</scope>
</reference>
<sequence length="72" mass="8465">MPAFMQPQLTSSQKESRWLSRKEHVTVAWIRDGFTYRIRNVSVRLSWNDSKAEYAFRILIGTVDVTCNLDIM</sequence>